<evidence type="ECO:0000256" key="1">
    <source>
        <dbReference type="SAM" id="SignalP"/>
    </source>
</evidence>
<keyword evidence="1" id="KW-0732">Signal</keyword>
<organism evidence="2 3">
    <name type="scientific">Vibrio nereis</name>
    <dbReference type="NCBI Taxonomy" id="693"/>
    <lineage>
        <taxon>Bacteria</taxon>
        <taxon>Pseudomonadati</taxon>
        <taxon>Pseudomonadota</taxon>
        <taxon>Gammaproteobacteria</taxon>
        <taxon>Vibrionales</taxon>
        <taxon>Vibrionaceae</taxon>
        <taxon>Vibrio</taxon>
    </lineage>
</organism>
<comment type="caution">
    <text evidence="2">The sequence shown here is derived from an EMBL/GenBank/DDBJ whole genome shotgun (WGS) entry which is preliminary data.</text>
</comment>
<dbReference type="PANTHER" id="PTHR37530">
    <property type="entry name" value="OUTER MEMBRANE PROTEIN SLP"/>
    <property type="match status" value="1"/>
</dbReference>
<protein>
    <submittedName>
        <fullName evidence="2">Starvation-inducible protein</fullName>
    </submittedName>
</protein>
<dbReference type="EMBL" id="LHPJ01000007">
    <property type="protein sequence ID" value="KOO03815.1"/>
    <property type="molecule type" value="Genomic_DNA"/>
</dbReference>
<sequence length="184" mass="20463">MLPHSLLKAIVICTAFLLSACGSLPENLKTENANVVTDYDQWLSTPSTTAEVRLGGVIAGVTNLEQSTRVEIVNLPISSIGKPDIDKEPQGRFIAYIKGFADPVMLAEGRLITLLGQSQSKEQGKVGEFTYDFPVMEAKGYHLWRIEEKIIVHDIDSGLYPCRSFYCRDLRFGTRQGKVIQEVK</sequence>
<dbReference type="AlphaFoldDB" id="A0A0M0HNW3"/>
<dbReference type="InterPro" id="IPR004658">
    <property type="entry name" value="OMP_Slp"/>
</dbReference>
<dbReference type="STRING" id="693.AKJ17_10525"/>
<accession>A0A0M0HNW3</accession>
<evidence type="ECO:0000313" key="2">
    <source>
        <dbReference type="EMBL" id="KOO03815.1"/>
    </source>
</evidence>
<gene>
    <name evidence="2" type="ORF">AKJ17_10525</name>
</gene>
<dbReference type="GO" id="GO:0019867">
    <property type="term" value="C:outer membrane"/>
    <property type="evidence" value="ECO:0007669"/>
    <property type="project" value="InterPro"/>
</dbReference>
<dbReference type="PANTHER" id="PTHR37530:SF1">
    <property type="entry name" value="OUTER MEMBRANE PROTEIN SLP"/>
    <property type="match status" value="1"/>
</dbReference>
<dbReference type="PATRIC" id="fig|693.5.peg.2154"/>
<dbReference type="NCBIfam" id="TIGR00752">
    <property type="entry name" value="slp"/>
    <property type="match status" value="1"/>
</dbReference>
<dbReference type="PIRSF" id="PIRSF004982">
    <property type="entry name" value="SlP"/>
    <property type="match status" value="1"/>
</dbReference>
<dbReference type="Pfam" id="PF03843">
    <property type="entry name" value="Slp"/>
    <property type="match status" value="1"/>
</dbReference>
<dbReference type="Proteomes" id="UP000037515">
    <property type="component" value="Unassembled WGS sequence"/>
</dbReference>
<reference evidence="3" key="1">
    <citation type="submission" date="2015-08" db="EMBL/GenBank/DDBJ databases">
        <title>Vibrio galatheae sp. nov., a novel member of the Vibrionaceae family isolated from the Solomon Islands.</title>
        <authorList>
            <person name="Giubergia S."/>
            <person name="Machado H."/>
            <person name="Mateiu R.V."/>
            <person name="Gram L."/>
        </authorList>
    </citation>
    <scope>NUCLEOTIDE SEQUENCE [LARGE SCALE GENOMIC DNA]</scope>
    <source>
        <strain evidence="3">DSM 19584</strain>
    </source>
</reference>
<feature type="chain" id="PRO_5005600083" evidence="1">
    <location>
        <begin position="21"/>
        <end position="184"/>
    </location>
</feature>
<keyword evidence="3" id="KW-1185">Reference proteome</keyword>
<evidence type="ECO:0000313" key="3">
    <source>
        <dbReference type="Proteomes" id="UP000037515"/>
    </source>
</evidence>
<proteinExistence type="predicted"/>
<name>A0A0M0HNW3_VIBNE</name>
<feature type="signal peptide" evidence="1">
    <location>
        <begin position="1"/>
        <end position="20"/>
    </location>
</feature>